<dbReference type="InterPro" id="IPR000305">
    <property type="entry name" value="GIY-YIG_endonuc"/>
</dbReference>
<reference evidence="3 4" key="1">
    <citation type="submission" date="2016-12" db="EMBL/GenBank/DDBJ databases">
        <title>Complete genome sequence of Microbacterium aurum KACC 15219.</title>
        <authorList>
            <person name="Jung Y."/>
            <person name="Shin J.-H."/>
            <person name="Lee Y.-J."/>
            <person name="Yi H."/>
            <person name="Bahn Y.-S."/>
            <person name="Kim J.F."/>
            <person name="Lee D.-W."/>
        </authorList>
    </citation>
    <scope>NUCLEOTIDE SEQUENCE [LARGE SCALE GENOMIC DNA]</scope>
    <source>
        <strain evidence="3 4">KACC 15219</strain>
    </source>
</reference>
<dbReference type="InterPro" id="IPR035901">
    <property type="entry name" value="GIY-YIG_endonuc_sf"/>
</dbReference>
<dbReference type="PANTHER" id="PTHR34477">
    <property type="entry name" value="UPF0213 PROTEIN YHBQ"/>
    <property type="match status" value="1"/>
</dbReference>
<comment type="similarity">
    <text evidence="1">Belongs to the UPF0213 family.</text>
</comment>
<dbReference type="Proteomes" id="UP000187185">
    <property type="component" value="Chromosome"/>
</dbReference>
<dbReference type="OrthoDB" id="9797095at2"/>
<dbReference type="AlphaFoldDB" id="A0A1P8U445"/>
<sequence length="97" mass="11131">MPYMYILECSDGSYYVGSCRNLDQRLWLHDLGEGAEYTKRRRPLKLVYCEEFSNVGDAFAREKQVQGWGRAKRTALIDGRYGDLPALSRKAFGGDWG</sequence>
<dbReference type="Gene3D" id="3.40.1440.10">
    <property type="entry name" value="GIY-YIG endonuclease"/>
    <property type="match status" value="1"/>
</dbReference>
<evidence type="ECO:0000259" key="2">
    <source>
        <dbReference type="PROSITE" id="PS50164"/>
    </source>
</evidence>
<feature type="domain" description="GIY-YIG" evidence="2">
    <location>
        <begin position="1"/>
        <end position="76"/>
    </location>
</feature>
<dbReference type="KEGG" id="maur:BOH66_00040"/>
<evidence type="ECO:0000256" key="1">
    <source>
        <dbReference type="ARBA" id="ARBA00007435"/>
    </source>
</evidence>
<name>A0A1P8U445_9MICO</name>
<dbReference type="EMBL" id="CP018762">
    <property type="protein sequence ID" value="APZ32877.1"/>
    <property type="molecule type" value="Genomic_DNA"/>
</dbReference>
<dbReference type="Pfam" id="PF01541">
    <property type="entry name" value="GIY-YIG"/>
    <property type="match status" value="1"/>
</dbReference>
<dbReference type="PANTHER" id="PTHR34477:SF1">
    <property type="entry name" value="UPF0213 PROTEIN YHBQ"/>
    <property type="match status" value="1"/>
</dbReference>
<dbReference type="RefSeq" id="WP_076688244.1">
    <property type="nucleotide sequence ID" value="NZ_CP018762.1"/>
</dbReference>
<accession>A0A1P8U445</accession>
<proteinExistence type="inferred from homology"/>
<protein>
    <recommendedName>
        <fullName evidence="2">GIY-YIG domain-containing protein</fullName>
    </recommendedName>
</protein>
<keyword evidence="4" id="KW-1185">Reference proteome</keyword>
<gene>
    <name evidence="3" type="ORF">BOH66_00040</name>
</gene>
<dbReference type="SUPFAM" id="SSF82771">
    <property type="entry name" value="GIY-YIG endonuclease"/>
    <property type="match status" value="1"/>
</dbReference>
<evidence type="ECO:0000313" key="3">
    <source>
        <dbReference type="EMBL" id="APZ32877.1"/>
    </source>
</evidence>
<dbReference type="CDD" id="cd10456">
    <property type="entry name" value="GIY-YIG_UPF0213"/>
    <property type="match status" value="1"/>
</dbReference>
<dbReference type="PROSITE" id="PS50164">
    <property type="entry name" value="GIY_YIG"/>
    <property type="match status" value="1"/>
</dbReference>
<evidence type="ECO:0000313" key="4">
    <source>
        <dbReference type="Proteomes" id="UP000187185"/>
    </source>
</evidence>
<organism evidence="3 4">
    <name type="scientific">Microbacterium aurum</name>
    <dbReference type="NCBI Taxonomy" id="36805"/>
    <lineage>
        <taxon>Bacteria</taxon>
        <taxon>Bacillati</taxon>
        <taxon>Actinomycetota</taxon>
        <taxon>Actinomycetes</taxon>
        <taxon>Micrococcales</taxon>
        <taxon>Microbacteriaceae</taxon>
        <taxon>Microbacterium</taxon>
    </lineage>
</organism>
<dbReference type="InterPro" id="IPR050190">
    <property type="entry name" value="UPF0213_domain"/>
</dbReference>